<proteinExistence type="predicted"/>
<dbReference type="Gene3D" id="3.30.70.270">
    <property type="match status" value="2"/>
</dbReference>
<organism evidence="1 2">
    <name type="scientific">Solanum verrucosum</name>
    <dbReference type="NCBI Taxonomy" id="315347"/>
    <lineage>
        <taxon>Eukaryota</taxon>
        <taxon>Viridiplantae</taxon>
        <taxon>Streptophyta</taxon>
        <taxon>Embryophyta</taxon>
        <taxon>Tracheophyta</taxon>
        <taxon>Spermatophyta</taxon>
        <taxon>Magnoliopsida</taxon>
        <taxon>eudicotyledons</taxon>
        <taxon>Gunneridae</taxon>
        <taxon>Pentapetalae</taxon>
        <taxon>asterids</taxon>
        <taxon>lamiids</taxon>
        <taxon>Solanales</taxon>
        <taxon>Solanaceae</taxon>
        <taxon>Solanoideae</taxon>
        <taxon>Solaneae</taxon>
        <taxon>Solanum</taxon>
    </lineage>
</organism>
<gene>
    <name evidence="1" type="ORF">MTR67_052602</name>
</gene>
<dbReference type="InterPro" id="IPR053134">
    <property type="entry name" value="RNA-dir_DNA_polymerase"/>
</dbReference>
<dbReference type="Gene3D" id="3.10.10.10">
    <property type="entry name" value="HIV Type 1 Reverse Transcriptase, subunit A, domain 1"/>
    <property type="match status" value="1"/>
</dbReference>
<dbReference type="PANTHER" id="PTHR24559:SF444">
    <property type="entry name" value="REVERSE TRANSCRIPTASE DOMAIN-CONTAINING PROTEIN"/>
    <property type="match status" value="1"/>
</dbReference>
<name>A0AAF0V785_SOLVR</name>
<sequence>MEFIRYTQDDWATKRVVESLFDVFVGGISSSDLGALVMPCVPRVEWKGGSGSYTSKGEALFSKIDLRSIYHQSRIRASDVPKTTFLTMTKEDHVHHLKIVFHRLREKELYAKSSKCDF</sequence>
<evidence type="ECO:0000313" key="1">
    <source>
        <dbReference type="EMBL" id="WMV59217.1"/>
    </source>
</evidence>
<dbReference type="SUPFAM" id="SSF56672">
    <property type="entry name" value="DNA/RNA polymerases"/>
    <property type="match status" value="1"/>
</dbReference>
<dbReference type="PANTHER" id="PTHR24559">
    <property type="entry name" value="TRANSPOSON TY3-I GAG-POL POLYPROTEIN"/>
    <property type="match status" value="1"/>
</dbReference>
<keyword evidence="2" id="KW-1185">Reference proteome</keyword>
<dbReference type="Proteomes" id="UP001234989">
    <property type="component" value="Chromosome 12"/>
</dbReference>
<evidence type="ECO:0000313" key="2">
    <source>
        <dbReference type="Proteomes" id="UP001234989"/>
    </source>
</evidence>
<accession>A0AAF0V785</accession>
<dbReference type="AlphaFoldDB" id="A0AAF0V785"/>
<protein>
    <submittedName>
        <fullName evidence="1">Uncharacterized protein</fullName>
    </submittedName>
</protein>
<dbReference type="InterPro" id="IPR043502">
    <property type="entry name" value="DNA/RNA_pol_sf"/>
</dbReference>
<dbReference type="EMBL" id="CP133623">
    <property type="protein sequence ID" value="WMV59217.1"/>
    <property type="molecule type" value="Genomic_DNA"/>
</dbReference>
<dbReference type="InterPro" id="IPR043128">
    <property type="entry name" value="Rev_trsase/Diguanyl_cyclase"/>
</dbReference>
<reference evidence="1" key="1">
    <citation type="submission" date="2023-08" db="EMBL/GenBank/DDBJ databases">
        <title>A de novo genome assembly of Solanum verrucosum Schlechtendal, a Mexican diploid species geographically isolated from the other diploid A-genome species in potato relatives.</title>
        <authorList>
            <person name="Hosaka K."/>
        </authorList>
    </citation>
    <scope>NUCLEOTIDE SEQUENCE</scope>
    <source>
        <tissue evidence="1">Young leaves</tissue>
    </source>
</reference>